<dbReference type="SUPFAM" id="SSF56349">
    <property type="entry name" value="DNA breaking-rejoining enzymes"/>
    <property type="match status" value="1"/>
</dbReference>
<dbReference type="InterPro" id="IPR011010">
    <property type="entry name" value="DNA_brk_join_enz"/>
</dbReference>
<proteinExistence type="predicted"/>
<dbReference type="GO" id="GO:0003677">
    <property type="term" value="F:DNA binding"/>
    <property type="evidence" value="ECO:0007669"/>
    <property type="project" value="InterPro"/>
</dbReference>
<sequence length="307" mass="34766">MSVDDDRSVAEFLVWRSPHVGVPGLKNERSAIRNAARLKRGMPDLGAGEIVTTAINAIQWNMTPSSPQVMQWPIPAKFVSTLLDEVKYEHELLHIGDVALLATAYLGIMRADTVMSLMAGERHMDIVIDSSGVVCVSRVRGAVREKAKGRQLVRDDPWGCGNDSQRMHWAPARYAEVMRMYFEQREMHLSEREMRTTMCIWNVGTPDEIDHNNPSASWAAKRVSRAIERVLRGTEEERFGAHYGSHSLRRGGASSCYAVGVEIHKIRAIGGWAERSDNVWLYIDKLQREDEHARRMFGALRTKARRV</sequence>
<name>A0A1Y5HZ94_OSTTA</name>
<keyword evidence="1" id="KW-0233">DNA recombination</keyword>
<dbReference type="GO" id="GO:0006310">
    <property type="term" value="P:DNA recombination"/>
    <property type="evidence" value="ECO:0007669"/>
    <property type="project" value="UniProtKB-KW"/>
</dbReference>
<dbReference type="GO" id="GO:0015074">
    <property type="term" value="P:DNA integration"/>
    <property type="evidence" value="ECO:0007669"/>
    <property type="project" value="InterPro"/>
</dbReference>
<reference evidence="2" key="1">
    <citation type="submission" date="2017-04" db="EMBL/GenBank/DDBJ databases">
        <title>Population genomics of picophytoplankton unveils novel chromosome hypervariability.</title>
        <authorList>
            <consortium name="DOE Joint Genome Institute"/>
            <person name="Blanc-Mathieu R."/>
            <person name="Krasovec M."/>
            <person name="Hebrard M."/>
            <person name="Yau S."/>
            <person name="Desgranges E."/>
            <person name="Martin J."/>
            <person name="Schackwitz W."/>
            <person name="Kuo A."/>
            <person name="Salin G."/>
            <person name="Donnadieu C."/>
            <person name="Desdevises Y."/>
            <person name="Sanchez-Ferandin S."/>
            <person name="Moreau H."/>
            <person name="Rivals E."/>
            <person name="Grigoriev I.V."/>
            <person name="Grimsley N."/>
            <person name="Eyre-Walker A."/>
            <person name="Piganeau G."/>
        </authorList>
    </citation>
    <scope>NUCLEOTIDE SEQUENCE [LARGE SCALE GENOMIC DNA]</scope>
    <source>
        <strain evidence="2">RCC 1115</strain>
    </source>
</reference>
<organism evidence="2">
    <name type="scientific">Ostreococcus tauri</name>
    <name type="common">Marine green alga</name>
    <dbReference type="NCBI Taxonomy" id="70448"/>
    <lineage>
        <taxon>Eukaryota</taxon>
        <taxon>Viridiplantae</taxon>
        <taxon>Chlorophyta</taxon>
        <taxon>Mamiellophyceae</taxon>
        <taxon>Mamiellales</taxon>
        <taxon>Bathycoccaceae</taxon>
        <taxon>Ostreococcus</taxon>
    </lineage>
</organism>
<gene>
    <name evidence="2" type="ORF">BE221DRAFT_196627</name>
</gene>
<dbReference type="Gene3D" id="1.10.443.10">
    <property type="entry name" value="Intergrase catalytic core"/>
    <property type="match status" value="1"/>
</dbReference>
<dbReference type="AlphaFoldDB" id="A0A1Y5HZ94"/>
<evidence type="ECO:0000256" key="1">
    <source>
        <dbReference type="ARBA" id="ARBA00023172"/>
    </source>
</evidence>
<protein>
    <submittedName>
        <fullName evidence="2">Uncharacterized protein</fullName>
    </submittedName>
</protein>
<accession>A0A1Y5HZ94</accession>
<dbReference type="Proteomes" id="UP000195557">
    <property type="component" value="Unassembled WGS sequence"/>
</dbReference>
<evidence type="ECO:0000313" key="2">
    <source>
        <dbReference type="EMBL" id="OUS41757.1"/>
    </source>
</evidence>
<dbReference type="EMBL" id="KZ155840">
    <property type="protein sequence ID" value="OUS41757.1"/>
    <property type="molecule type" value="Genomic_DNA"/>
</dbReference>
<dbReference type="InterPro" id="IPR013762">
    <property type="entry name" value="Integrase-like_cat_sf"/>
</dbReference>